<keyword evidence="2" id="KW-0238">DNA-binding</keyword>
<name>R5X5V1_9FIRM</name>
<organism evidence="2 3">
    <name type="scientific">Intestinibacter bartlettii CAG:1329</name>
    <dbReference type="NCBI Taxonomy" id="1263063"/>
    <lineage>
        <taxon>Bacteria</taxon>
        <taxon>Bacillati</taxon>
        <taxon>Bacillota</taxon>
        <taxon>Clostridia</taxon>
        <taxon>Peptostreptococcales</taxon>
        <taxon>Peptostreptococcaceae</taxon>
        <taxon>Intestinibacter</taxon>
    </lineage>
</organism>
<dbReference type="Pfam" id="PF08765">
    <property type="entry name" value="Mor"/>
    <property type="match status" value="1"/>
</dbReference>
<comment type="caution">
    <text evidence="2">The sequence shown here is derived from an EMBL/GenBank/DDBJ whole genome shotgun (WGS) entry which is preliminary data.</text>
</comment>
<proteinExistence type="predicted"/>
<dbReference type="Proteomes" id="UP000017980">
    <property type="component" value="Unassembled WGS sequence"/>
</dbReference>
<evidence type="ECO:0000313" key="3">
    <source>
        <dbReference type="Proteomes" id="UP000017980"/>
    </source>
</evidence>
<sequence>MKYKNAKNILPKELVTEIQKYIQGDIIYIPIQGEKTSWGEKSGSKEALNNRNKQIFDLYTLGHNIDEIQNMFNLSKSSILKIVSKIKISNPSLGGAVNE</sequence>
<dbReference type="EMBL" id="CBBD010000049">
    <property type="protein sequence ID" value="CDA11023.1"/>
    <property type="molecule type" value="Genomic_DNA"/>
</dbReference>
<accession>R5X5V1</accession>
<dbReference type="PANTHER" id="PTHR37812:SF1">
    <property type="entry name" value="MU-LIKE PROPHAGE FLUMU PROTEIN C"/>
    <property type="match status" value="1"/>
</dbReference>
<feature type="domain" description="Mor transcription activator" evidence="1">
    <location>
        <begin position="10"/>
        <end position="87"/>
    </location>
</feature>
<gene>
    <name evidence="2" type="ORF">BN488_02050</name>
</gene>
<dbReference type="PANTHER" id="PTHR37812">
    <property type="entry name" value="MU-LIKE PROPHAGE FLUMU PROTEIN C"/>
    <property type="match status" value="1"/>
</dbReference>
<evidence type="ECO:0000259" key="1">
    <source>
        <dbReference type="Pfam" id="PF08765"/>
    </source>
</evidence>
<dbReference type="RefSeq" id="WP_022072206.1">
    <property type="nucleotide sequence ID" value="NZ_HF999328.1"/>
</dbReference>
<dbReference type="InterPro" id="IPR014875">
    <property type="entry name" value="Mor_transcription_activator"/>
</dbReference>
<dbReference type="InterPro" id="IPR049739">
    <property type="entry name" value="YraL-like"/>
</dbReference>
<reference evidence="2" key="1">
    <citation type="submission" date="2012-11" db="EMBL/GenBank/DDBJ databases">
        <title>Dependencies among metagenomic species, viruses, plasmids and units of genetic variation.</title>
        <authorList>
            <person name="Nielsen H.B."/>
            <person name="Almeida M."/>
            <person name="Juncker A.S."/>
            <person name="Rasmussen S."/>
            <person name="Li J."/>
            <person name="Sunagawa S."/>
            <person name="Plichta D."/>
            <person name="Gautier L."/>
            <person name="Le Chatelier E."/>
            <person name="Peletier E."/>
            <person name="Bonde I."/>
            <person name="Nielsen T."/>
            <person name="Manichanh C."/>
            <person name="Arumugam M."/>
            <person name="Batto J."/>
            <person name="Santos M.B.Q.D."/>
            <person name="Blom N."/>
            <person name="Borruel N."/>
            <person name="Burgdorf K.S."/>
            <person name="Boumezbeur F."/>
            <person name="Casellas F."/>
            <person name="Dore J."/>
            <person name="Guarner F."/>
            <person name="Hansen T."/>
            <person name="Hildebrand F."/>
            <person name="Kaas R.S."/>
            <person name="Kennedy S."/>
            <person name="Kristiansen K."/>
            <person name="Kultima J.R."/>
            <person name="Leonard P."/>
            <person name="Levenez F."/>
            <person name="Lund O."/>
            <person name="Moumen B."/>
            <person name="Le Paslier D."/>
            <person name="Pons N."/>
            <person name="Pedersen O."/>
            <person name="Prifti E."/>
            <person name="Qin J."/>
            <person name="Raes J."/>
            <person name="Tap J."/>
            <person name="Tims S."/>
            <person name="Ussery D.W."/>
            <person name="Yamada T."/>
            <person name="MetaHit consortium"/>
            <person name="Renault P."/>
            <person name="Sicheritz-Ponten T."/>
            <person name="Bork P."/>
            <person name="Wang J."/>
            <person name="Brunak S."/>
            <person name="Ehrlich S.D."/>
        </authorList>
    </citation>
    <scope>NUCLEOTIDE SEQUENCE [LARGE SCALE GENOMIC DNA]</scope>
</reference>
<dbReference type="GO" id="GO:0003677">
    <property type="term" value="F:DNA binding"/>
    <property type="evidence" value="ECO:0007669"/>
    <property type="project" value="UniProtKB-KW"/>
</dbReference>
<dbReference type="NCBIfam" id="NF040785">
    <property type="entry name" value="CD3324_fam"/>
    <property type="match status" value="1"/>
</dbReference>
<dbReference type="InterPro" id="IPR009057">
    <property type="entry name" value="Homeodomain-like_sf"/>
</dbReference>
<dbReference type="InterPro" id="IPR052411">
    <property type="entry name" value="c-mor_Regulatory_Protein"/>
</dbReference>
<evidence type="ECO:0000313" key="2">
    <source>
        <dbReference type="EMBL" id="CDA11023.1"/>
    </source>
</evidence>
<protein>
    <submittedName>
        <fullName evidence="2">Response regulator containing a CheY-like receiver domain and an HTH DNA-binding domain</fullName>
    </submittedName>
</protein>
<dbReference type="AlphaFoldDB" id="R5X5V1"/>
<dbReference type="SUPFAM" id="SSF46689">
    <property type="entry name" value="Homeodomain-like"/>
    <property type="match status" value="1"/>
</dbReference>